<accession>A0ABD3MNP6</accession>
<reference evidence="2 3" key="1">
    <citation type="submission" date="2024-10" db="EMBL/GenBank/DDBJ databases">
        <title>Updated reference genomes for cyclostephanoid diatoms.</title>
        <authorList>
            <person name="Roberts W.R."/>
            <person name="Alverson A.J."/>
        </authorList>
    </citation>
    <scope>NUCLEOTIDE SEQUENCE [LARGE SCALE GENOMIC DNA]</scope>
    <source>
        <strain evidence="2 3">AJA276-08</strain>
    </source>
</reference>
<dbReference type="InterPro" id="IPR032675">
    <property type="entry name" value="LRR_dom_sf"/>
</dbReference>
<feature type="compositionally biased region" description="Basic and acidic residues" evidence="1">
    <location>
        <begin position="98"/>
        <end position="114"/>
    </location>
</feature>
<feature type="compositionally biased region" description="Pro residues" evidence="1">
    <location>
        <begin position="13"/>
        <end position="34"/>
    </location>
</feature>
<comment type="caution">
    <text evidence="2">The sequence shown here is derived from an EMBL/GenBank/DDBJ whole genome shotgun (WGS) entry which is preliminary data.</text>
</comment>
<dbReference type="SUPFAM" id="SSF52047">
    <property type="entry name" value="RNI-like"/>
    <property type="match status" value="1"/>
</dbReference>
<feature type="compositionally biased region" description="Low complexity" evidence="1">
    <location>
        <begin position="127"/>
        <end position="137"/>
    </location>
</feature>
<organism evidence="2 3">
    <name type="scientific">Stephanodiscus triporus</name>
    <dbReference type="NCBI Taxonomy" id="2934178"/>
    <lineage>
        <taxon>Eukaryota</taxon>
        <taxon>Sar</taxon>
        <taxon>Stramenopiles</taxon>
        <taxon>Ochrophyta</taxon>
        <taxon>Bacillariophyta</taxon>
        <taxon>Coscinodiscophyceae</taxon>
        <taxon>Thalassiosirophycidae</taxon>
        <taxon>Stephanodiscales</taxon>
        <taxon>Stephanodiscaceae</taxon>
        <taxon>Stephanodiscus</taxon>
    </lineage>
</organism>
<dbReference type="Proteomes" id="UP001530315">
    <property type="component" value="Unassembled WGS sequence"/>
</dbReference>
<feature type="region of interest" description="Disordered" evidence="1">
    <location>
        <begin position="1"/>
        <end position="148"/>
    </location>
</feature>
<evidence type="ECO:0000313" key="3">
    <source>
        <dbReference type="Proteomes" id="UP001530315"/>
    </source>
</evidence>
<gene>
    <name evidence="2" type="ORF">ACHAW5_005692</name>
</gene>
<name>A0ABD3MNP6_9STRA</name>
<evidence type="ECO:0000256" key="1">
    <source>
        <dbReference type="SAM" id="MobiDB-lite"/>
    </source>
</evidence>
<protein>
    <submittedName>
        <fullName evidence="2">Uncharacterized protein</fullName>
    </submittedName>
</protein>
<dbReference type="AlphaFoldDB" id="A0ABD3MNP6"/>
<proteinExistence type="predicted"/>
<sequence length="465" mass="49861">MKKGGRRTTASPSPSPSPSPPSSRCPSPVIGPPHRPPRILAHPVAPAGGSTPLGRRRRSPPPPPAPADDDHDGRGAPHRPTGGGGTTTSPSPASVDRPSSRTDGTREGIHDDALNRGPPPTDRRRVVVVGDRAGAVTQTADDDDRPDGATELSILDCRVLARPTSVLLESFCPRLASLALVDGACDPYDVGALEDLEAVVSCLGALRSLVRLEVEFEYCVVDGCRLSSLAGLRRLEHLRLRGFDLSDGIAHVGRLRSLRSLHLCHGNARISPDNDVDERHLLALTGMTDLRSVHLENFDGLSDIGMRPFFAAPSSVGSLVLRHCQGLDRDCLSGCGRSRCLTSLHVVHGPCDDVTTFDREGLRHLNALTSLRSLSLLRALGDLSDLVVLRGMASLETLNIALDGDLDAHDFRALCRSCVLPTFPSLRRLRIFSEEDVSAVTRAFRCGRLDVEFGSLDDVDSIPLD</sequence>
<keyword evidence="3" id="KW-1185">Reference proteome</keyword>
<evidence type="ECO:0000313" key="2">
    <source>
        <dbReference type="EMBL" id="KAL3765282.1"/>
    </source>
</evidence>
<dbReference type="EMBL" id="JALLAZ020001754">
    <property type="protein sequence ID" value="KAL3765282.1"/>
    <property type="molecule type" value="Genomic_DNA"/>
</dbReference>
<dbReference type="Gene3D" id="3.80.10.10">
    <property type="entry name" value="Ribonuclease Inhibitor"/>
    <property type="match status" value="1"/>
</dbReference>